<accession>A0ABT5XF15</accession>
<reference evidence="11 12" key="1">
    <citation type="submission" date="2023-03" db="EMBL/GenBank/DDBJ databases">
        <title>Whole genome sequencing of Methanotrichaceae archaeon M04Ac.</title>
        <authorList>
            <person name="Khomyakova M.A."/>
            <person name="Merkel A.Y."/>
            <person name="Slobodkin A.I."/>
        </authorList>
    </citation>
    <scope>NUCLEOTIDE SEQUENCE [LARGE SCALE GENOMIC DNA]</scope>
    <source>
        <strain evidence="11 12">M04Ac</strain>
    </source>
</reference>
<dbReference type="SUPFAM" id="SSF51717">
    <property type="entry name" value="Dihydropteroate synthetase-like"/>
    <property type="match status" value="1"/>
</dbReference>
<evidence type="ECO:0000259" key="10">
    <source>
        <dbReference type="PROSITE" id="PS51656"/>
    </source>
</evidence>
<dbReference type="PIRSF" id="PIRSF000376">
    <property type="entry name" value="AcCoA_decarb_gamma"/>
    <property type="match status" value="1"/>
</dbReference>
<comment type="function">
    <text evidence="9">Part of a complex that catalyzes the reversible cleavage of acetyl-CoA, allowing autotrophic growth from CO(2).</text>
</comment>
<dbReference type="PANTHER" id="PTHR36214:SF3">
    <property type="entry name" value="ACETYL-COA DECARBONYLASE_SYNTHASE COMPLEX SUBUNIT GAMMA"/>
    <property type="match status" value="1"/>
</dbReference>
<evidence type="ECO:0000313" key="12">
    <source>
        <dbReference type="Proteomes" id="UP001215956"/>
    </source>
</evidence>
<dbReference type="NCBIfam" id="NF003195">
    <property type="entry name" value="PRK04165.1"/>
    <property type="match status" value="1"/>
</dbReference>
<keyword evidence="8 9" id="KW-0170">Cobalt</keyword>
<feature type="binding site" evidence="9">
    <location>
        <position position="24"/>
    </location>
    <ligand>
        <name>[4Fe-4S] cluster</name>
        <dbReference type="ChEBI" id="CHEBI:49883"/>
    </ligand>
</feature>
<comment type="caution">
    <text evidence="11">The sequence shown here is derived from an EMBL/GenBank/DDBJ whole genome shotgun (WGS) entry which is preliminary data.</text>
</comment>
<evidence type="ECO:0000256" key="1">
    <source>
        <dbReference type="ARBA" id="ARBA00022485"/>
    </source>
</evidence>
<dbReference type="EMBL" id="JARFPL010000018">
    <property type="protein sequence ID" value="MDF0593311.1"/>
    <property type="molecule type" value="Genomic_DNA"/>
</dbReference>
<keyword evidence="6 9" id="KW-0408">Iron</keyword>
<dbReference type="Proteomes" id="UP001215956">
    <property type="component" value="Unassembled WGS sequence"/>
</dbReference>
<evidence type="ECO:0000313" key="11">
    <source>
        <dbReference type="EMBL" id="MDF0593311.1"/>
    </source>
</evidence>
<proteinExistence type="inferred from homology"/>
<dbReference type="InterPro" id="IPR016218">
    <property type="entry name" value="AcylCoA_decarb/synth_gsu"/>
</dbReference>
<dbReference type="InterPro" id="IPR011005">
    <property type="entry name" value="Dihydropteroate_synth-like_sf"/>
</dbReference>
<evidence type="ECO:0000256" key="2">
    <source>
        <dbReference type="ARBA" id="ARBA00022603"/>
    </source>
</evidence>
<evidence type="ECO:0000256" key="5">
    <source>
        <dbReference type="ARBA" id="ARBA00022994"/>
    </source>
</evidence>
<dbReference type="Pfam" id="PF03599">
    <property type="entry name" value="CdhD"/>
    <property type="match status" value="1"/>
</dbReference>
<dbReference type="PANTHER" id="PTHR36214">
    <property type="match status" value="1"/>
</dbReference>
<organism evidence="11 12">
    <name type="scientific">Candidatus Methanocrinis alkalitolerans</name>
    <dbReference type="NCBI Taxonomy" id="3033395"/>
    <lineage>
        <taxon>Archaea</taxon>
        <taxon>Methanobacteriati</taxon>
        <taxon>Methanobacteriota</taxon>
        <taxon>Stenosarchaea group</taxon>
        <taxon>Methanomicrobia</taxon>
        <taxon>Methanotrichales</taxon>
        <taxon>Methanotrichaceae</taxon>
        <taxon>Methanocrinis</taxon>
    </lineage>
</organism>
<comment type="subunit">
    <text evidence="9">Heterodimer of delta and gamma chains. The ACDS complex is made up of alpha, epsilon, beta, gamma and delta chains with a probable stoichiometry of (alpha(2)epsilon(2))(4)-beta(8)-(gamma(1)delta(1))(8).</text>
</comment>
<feature type="binding site" evidence="9">
    <location>
        <position position="29"/>
    </location>
    <ligand>
        <name>[4Fe-4S] cluster</name>
        <dbReference type="ChEBI" id="CHEBI:49883"/>
    </ligand>
</feature>
<dbReference type="Gene3D" id="3.20.20.20">
    <property type="entry name" value="Dihydropteroate synthase-like"/>
    <property type="match status" value="1"/>
</dbReference>
<dbReference type="InterPro" id="IPR051069">
    <property type="entry name" value="ACDS_complex_subunit"/>
</dbReference>
<dbReference type="InterPro" id="IPR007202">
    <property type="entry name" value="4Fe-4S_dom"/>
</dbReference>
<name>A0ABT5XF15_9EURY</name>
<dbReference type="InterPro" id="IPR023427">
    <property type="entry name" value="AcylCoA_decarb/synth_gsu_arc"/>
</dbReference>
<keyword evidence="3 9" id="KW-0808">Transferase</keyword>
<feature type="binding site" evidence="9">
    <location>
        <position position="21"/>
    </location>
    <ligand>
        <name>[4Fe-4S] cluster</name>
        <dbReference type="ChEBI" id="CHEBI:49883"/>
    </ligand>
</feature>
<comment type="cofactor">
    <cofactor evidence="9">
        <name>[4Fe-4S] cluster</name>
        <dbReference type="ChEBI" id="CHEBI:49883"/>
    </cofactor>
    <text evidence="9">Binds 1 [4Fe-4S] cluster.</text>
</comment>
<dbReference type="PROSITE" id="PS51656">
    <property type="entry name" value="4FE4S"/>
    <property type="match status" value="1"/>
</dbReference>
<keyword evidence="5" id="KW-0484">Methanogenesis</keyword>
<sequence>MIALKESSPLNLYKFLPQTNCGECGEQTCMAFAAGLIARERAIEECKPLFEEKNQKKYGKKLASLKEVIAPEVALVYVGTGDRQLKVGGEDVMYRHQMTFFNKPPFAYDVTDAMNEADLVERVKLIDTWRKFYIGNWEEVEMVAVRSVTGDADKFAKCVKKVMENTEKPLILCSFDPKVLKAGLEVSAAKRPLIYAATKDNWKEVAQLAYDYKVPVTLSVPFDLDGLKSMALTFKEMGLEDLVLDPGTAPNGEKLQESLQNFIKLRRAATEEGQKDFNYPVMALPINAWMTSEDPVRGAYWESVLAATFVIRGADIMIRHSMEPHSVMPDMHLRFNIYTDPRTPVQVKPGLNKVGNPTEDSPIFLTTNFALTYYTVESDLASNNIDSYLLAVNTDGIGVQASVAGGQITPSKIKDAFAEAGVDFEKTSHKSFILPGMAAKFSGELEDLYQFKVKALVGPEDSGRIPGWMEKQWPPKK</sequence>
<evidence type="ECO:0000256" key="8">
    <source>
        <dbReference type="ARBA" id="ARBA00023285"/>
    </source>
</evidence>
<evidence type="ECO:0000256" key="9">
    <source>
        <dbReference type="HAMAP-Rule" id="MF_01136"/>
    </source>
</evidence>
<dbReference type="EC" id="2.1.1.245" evidence="9"/>
<evidence type="ECO:0000256" key="7">
    <source>
        <dbReference type="ARBA" id="ARBA00023014"/>
    </source>
</evidence>
<evidence type="ECO:0000256" key="3">
    <source>
        <dbReference type="ARBA" id="ARBA00022679"/>
    </source>
</evidence>
<gene>
    <name evidence="11" type="primary">acsC</name>
    <name evidence="9" type="synonym">cdhE</name>
    <name evidence="11" type="ORF">P0O24_06920</name>
</gene>
<keyword evidence="12" id="KW-1185">Reference proteome</keyword>
<keyword evidence="7 9" id="KW-0411">Iron-sulfur</keyword>
<comment type="catalytic activity">
    <reaction evidence="9">
        <text>5,6,7,8-tetrahydrosarcinapterin + methyl-Co(III)-[corrinoid Fe-S protein] = 5-methyltetrahydrosarcinapterin + Co(I)-[corrinoid Fe-S protein] + H(+)</text>
        <dbReference type="Rhea" id="RHEA:45196"/>
        <dbReference type="Rhea" id="RHEA-COMP:11110"/>
        <dbReference type="Rhea" id="RHEA-COMP:11111"/>
        <dbReference type="ChEBI" id="CHEBI:15378"/>
        <dbReference type="ChEBI" id="CHEBI:59924"/>
        <dbReference type="ChEBI" id="CHEBI:64267"/>
        <dbReference type="ChEBI" id="CHEBI:85033"/>
        <dbReference type="ChEBI" id="CHEBI:85035"/>
        <dbReference type="EC" id="2.1.1.245"/>
    </reaction>
</comment>
<keyword evidence="2 9" id="KW-0489">Methyltransferase</keyword>
<comment type="cofactor">
    <cofactor evidence="9">
        <name>corrinoid</name>
        <dbReference type="ChEBI" id="CHEBI:33913"/>
    </cofactor>
</comment>
<dbReference type="Gene3D" id="3.40.50.11600">
    <property type="match status" value="1"/>
</dbReference>
<feature type="domain" description="4Fe-4S" evidence="10">
    <location>
        <begin position="4"/>
        <end position="63"/>
    </location>
</feature>
<feature type="binding site" evidence="9">
    <location>
        <position position="46"/>
    </location>
    <ligand>
        <name>[4Fe-4S] cluster</name>
        <dbReference type="ChEBI" id="CHEBI:49883"/>
    </ligand>
</feature>
<keyword evidence="1 9" id="KW-0004">4Fe-4S</keyword>
<keyword evidence="4 9" id="KW-0479">Metal-binding</keyword>
<evidence type="ECO:0000256" key="4">
    <source>
        <dbReference type="ARBA" id="ARBA00022723"/>
    </source>
</evidence>
<dbReference type="HAMAP" id="MF_01136">
    <property type="entry name" value="CdhE"/>
    <property type="match status" value="1"/>
</dbReference>
<protein>
    <recommendedName>
        <fullName evidence="9">Acetyl-CoA decarbonylase/synthase complex subunit gamma</fullName>
        <shortName evidence="9">ACDS complex subunit gamma</shortName>
        <ecNumber evidence="9">2.1.1.245</ecNumber>
    </recommendedName>
    <alternativeName>
        <fullName evidence="9">5-methyltetrahydrosarcinapterin:corrinoid/iron-sulfur protein Co-methyltransferase</fullName>
    </alternativeName>
    <alternativeName>
        <fullName evidence="9">ACDS complex methyltransferase</fullName>
    </alternativeName>
    <alternativeName>
        <fullName evidence="9">Corrinoid/iron-sulfur component large subunit</fullName>
    </alternativeName>
</protein>
<evidence type="ECO:0000256" key="6">
    <source>
        <dbReference type="ARBA" id="ARBA00023004"/>
    </source>
</evidence>
<dbReference type="Pfam" id="PF04060">
    <property type="entry name" value="FeS"/>
    <property type="match status" value="1"/>
</dbReference>
<dbReference type="InterPro" id="IPR016041">
    <property type="entry name" value="Ac-CoA_synth_d_su_TIM-brl"/>
</dbReference>